<comment type="caution">
    <text evidence="3">The sequence shown here is derived from an EMBL/GenBank/DDBJ whole genome shotgun (WGS) entry which is preliminary data.</text>
</comment>
<evidence type="ECO:0000259" key="2">
    <source>
        <dbReference type="Pfam" id="PF04389"/>
    </source>
</evidence>
<accession>A0A853JGE8</accession>
<dbReference type="SUPFAM" id="SSF53187">
    <property type="entry name" value="Zn-dependent exopeptidases"/>
    <property type="match status" value="1"/>
</dbReference>
<feature type="transmembrane region" description="Helical" evidence="1">
    <location>
        <begin position="411"/>
        <end position="431"/>
    </location>
</feature>
<protein>
    <submittedName>
        <fullName evidence="3">M20/M25/M40 family metallo-hydrolase</fullName>
    </submittedName>
</protein>
<keyword evidence="4" id="KW-1185">Reference proteome</keyword>
<feature type="transmembrane region" description="Helical" evidence="1">
    <location>
        <begin position="517"/>
        <end position="538"/>
    </location>
</feature>
<feature type="transmembrane region" description="Helical" evidence="1">
    <location>
        <begin position="440"/>
        <end position="459"/>
    </location>
</feature>
<organism evidence="3 4">
    <name type="scientific">Luteimonas salinisoli</name>
    <dbReference type="NCBI Taxonomy" id="2752307"/>
    <lineage>
        <taxon>Bacteria</taxon>
        <taxon>Pseudomonadati</taxon>
        <taxon>Pseudomonadota</taxon>
        <taxon>Gammaproteobacteria</taxon>
        <taxon>Lysobacterales</taxon>
        <taxon>Lysobacteraceae</taxon>
        <taxon>Luteimonas</taxon>
    </lineage>
</organism>
<dbReference type="Gene3D" id="3.40.630.10">
    <property type="entry name" value="Zn peptidases"/>
    <property type="match status" value="1"/>
</dbReference>
<dbReference type="PROSITE" id="PS51257">
    <property type="entry name" value="PROKAR_LIPOPROTEIN"/>
    <property type="match status" value="1"/>
</dbReference>
<dbReference type="EMBL" id="JACCKA010000093">
    <property type="protein sequence ID" value="NZA28493.1"/>
    <property type="molecule type" value="Genomic_DNA"/>
</dbReference>
<dbReference type="Proteomes" id="UP000578091">
    <property type="component" value="Unassembled WGS sequence"/>
</dbReference>
<keyword evidence="1" id="KW-0812">Transmembrane</keyword>
<keyword evidence="1" id="KW-1133">Transmembrane helix</keyword>
<dbReference type="PANTHER" id="PTHR12147:SF26">
    <property type="entry name" value="PEPTIDASE M28 DOMAIN-CONTAINING PROTEIN"/>
    <property type="match status" value="1"/>
</dbReference>
<dbReference type="GO" id="GO:0008235">
    <property type="term" value="F:metalloexopeptidase activity"/>
    <property type="evidence" value="ECO:0007669"/>
    <property type="project" value="InterPro"/>
</dbReference>
<dbReference type="InterPro" id="IPR045175">
    <property type="entry name" value="M28_fam"/>
</dbReference>
<proteinExistence type="predicted"/>
<evidence type="ECO:0000313" key="3">
    <source>
        <dbReference type="EMBL" id="NZA28493.1"/>
    </source>
</evidence>
<feature type="transmembrane region" description="Helical" evidence="1">
    <location>
        <begin position="465"/>
        <end position="482"/>
    </location>
</feature>
<evidence type="ECO:0000313" key="4">
    <source>
        <dbReference type="Proteomes" id="UP000578091"/>
    </source>
</evidence>
<dbReference type="RefSeq" id="WP_180680252.1">
    <property type="nucleotide sequence ID" value="NZ_JACCKA010000093.1"/>
</dbReference>
<gene>
    <name evidence="3" type="ORF">H0E84_19140</name>
</gene>
<dbReference type="GO" id="GO:0006508">
    <property type="term" value="P:proteolysis"/>
    <property type="evidence" value="ECO:0007669"/>
    <property type="project" value="InterPro"/>
</dbReference>
<feature type="transmembrane region" description="Helical" evidence="1">
    <location>
        <begin position="489"/>
        <end position="511"/>
    </location>
</feature>
<keyword evidence="3" id="KW-0378">Hydrolase</keyword>
<evidence type="ECO:0000256" key="1">
    <source>
        <dbReference type="SAM" id="Phobius"/>
    </source>
</evidence>
<feature type="transmembrane region" description="Helical" evidence="1">
    <location>
        <begin position="368"/>
        <end position="391"/>
    </location>
</feature>
<feature type="transmembrane region" description="Helical" evidence="1">
    <location>
        <begin position="550"/>
        <end position="572"/>
    </location>
</feature>
<dbReference type="InterPro" id="IPR007484">
    <property type="entry name" value="Peptidase_M28"/>
</dbReference>
<name>A0A853JGE8_9GAMM</name>
<feature type="transmembrane region" description="Helical" evidence="1">
    <location>
        <begin position="334"/>
        <end position="356"/>
    </location>
</feature>
<sequence>MMEARSSEPTLTASLVVLAVLAACATWWSGLSPSLQPPAAVAATAPSTEFSAERARAHLRIIAESPRPLGSAAHARTRGHVVEALRGLGLDPQLQQATVVRGTERTVNAAAVSNIVARIPGTGSGQAVVLAAHYDSVPHSPGANDAGNGVAAILETVRALQAGPALRNDVIVLITDAEEPGLVGARAYVDEHPWARETGIVLNAEGRGNAGPVYMFRTVGANGGMVGTLARSVPGALADSVSNELFKVMPNDTDLSVFRDAGYLGMDFANVRGFTHYHTALDNYEQADPRTLQHHGEYLLALTRAFGRMDLSRLAAPERVYFALPLVGIAHYPVAWALPLSLAALALAAWLAVHLYRGGHWRPRGAAIGLLHFIAALIGLPVLAVAAWALVGRWVPELAWFHHGAPYDGHRYLLALALPAIAVYLASLAWLRRRAQPTEMVLGPALVWLLLALATAAWMPGAGYVFLWPLLFALAGLAVVRLHAVRRPAVAAIALVLGALPVVYFMTPMVVGMEEAMTLDAVALPFVLLALTLGLLAPQLDFVARPTGRIVPGLLLAAGVGVLAAALLATGFHRDRRQADTLEYVADATRGEAFWASLDPEPNAWTRQYLGDAPQRTEVPDWASELFARDSDPLIRPAVATHLDAPGAELMDEIVEGETRRLRLRIASPPNAYATVIEFPEGVPVTGLRIDGRPAPADIASDGVRVTWFAPPAQGAVLEFVAPTAARLELLLRSNIPGVPPPDGAEAIARPQHTMAAGPWTERTRLQRTVSF</sequence>
<dbReference type="PANTHER" id="PTHR12147">
    <property type="entry name" value="METALLOPEPTIDASE M28 FAMILY MEMBER"/>
    <property type="match status" value="1"/>
</dbReference>
<feature type="domain" description="Peptidase M28" evidence="2">
    <location>
        <begin position="114"/>
        <end position="302"/>
    </location>
</feature>
<keyword evidence="1" id="KW-0472">Membrane</keyword>
<reference evidence="3 4" key="1">
    <citation type="submission" date="2020-07" db="EMBL/GenBank/DDBJ databases">
        <title>Luteimonas sp. SJ-92.</title>
        <authorList>
            <person name="Huang X.-X."/>
            <person name="Xu L."/>
            <person name="Sun J.-Q."/>
        </authorList>
    </citation>
    <scope>NUCLEOTIDE SEQUENCE [LARGE SCALE GENOMIC DNA]</scope>
    <source>
        <strain evidence="3 4">SJ-92</strain>
    </source>
</reference>
<dbReference type="AlphaFoldDB" id="A0A853JGE8"/>
<dbReference type="Pfam" id="PF04389">
    <property type="entry name" value="Peptidase_M28"/>
    <property type="match status" value="1"/>
</dbReference>